<dbReference type="EMBL" id="ABBJDF010000017">
    <property type="protein sequence ID" value="EHT9939936.1"/>
    <property type="molecule type" value="Genomic_DNA"/>
</dbReference>
<dbReference type="GO" id="GO:0004062">
    <property type="term" value="F:aryl sulfotransferase activity"/>
    <property type="evidence" value="ECO:0007669"/>
    <property type="project" value="InterPro"/>
</dbReference>
<dbReference type="SUPFAM" id="SSF50969">
    <property type="entry name" value="YVTN repeat-like/Quinoprotein amine dehydrogenase"/>
    <property type="match status" value="1"/>
</dbReference>
<dbReference type="Proteomes" id="UP000263627">
    <property type="component" value="Chromosome"/>
</dbReference>
<dbReference type="InterPro" id="IPR010262">
    <property type="entry name" value="Arylsulfotransferase_bact"/>
</dbReference>
<dbReference type="EMBL" id="CP056573">
    <property type="protein sequence ID" value="QLV28448.1"/>
    <property type="molecule type" value="Genomic_DNA"/>
</dbReference>
<evidence type="ECO:0000313" key="5">
    <source>
        <dbReference type="EMBL" id="QLV28448.1"/>
    </source>
</evidence>
<organism evidence="3">
    <name type="scientific">Citrobacter freundii</name>
    <dbReference type="NCBI Taxonomy" id="546"/>
    <lineage>
        <taxon>Bacteria</taxon>
        <taxon>Pseudomonadati</taxon>
        <taxon>Pseudomonadota</taxon>
        <taxon>Gammaproteobacteria</taxon>
        <taxon>Enterobacterales</taxon>
        <taxon>Enterobacteriaceae</taxon>
        <taxon>Citrobacter</taxon>
        <taxon>Citrobacter freundii complex</taxon>
    </lineage>
</organism>
<dbReference type="EMBL" id="CP032184">
    <property type="protein sequence ID" value="AXZ50543.1"/>
    <property type="molecule type" value="Genomic_DNA"/>
</dbReference>
<dbReference type="InterPro" id="IPR035391">
    <property type="entry name" value="Arylsulfotran_N"/>
</dbReference>
<reference evidence="7" key="2">
    <citation type="submission" date="2020-06" db="EMBL/GenBank/DDBJ databases">
        <title>REHAB project genomes.</title>
        <authorList>
            <person name="Shaw L.P."/>
        </authorList>
    </citation>
    <scope>NUCLEOTIDE SEQUENCE [LARGE SCALE GENOMIC DNA]</scope>
    <source>
        <strain evidence="7">RHBSTW-00370</strain>
    </source>
</reference>
<dbReference type="Pfam" id="PF05935">
    <property type="entry name" value="Arylsulfotrans"/>
    <property type="match status" value="1"/>
</dbReference>
<dbReference type="InterPro" id="IPR011044">
    <property type="entry name" value="Quino_amine_DH_bsu"/>
</dbReference>
<dbReference type="Gene3D" id="2.60.40.3100">
    <property type="entry name" value="Arylsulphate sulphotransferase monomer, N-terminal domain"/>
    <property type="match status" value="1"/>
</dbReference>
<reference evidence="3" key="4">
    <citation type="submission" date="2021-07" db="EMBL/GenBank/DDBJ databases">
        <authorList>
            <consortium name="Clinical and Environmental Microbiology Branch: Whole genome sequencing antimicrobial resistance pathogens in the healthcare setting"/>
        </authorList>
    </citation>
    <scope>NUCLEOTIDE SEQUENCE</scope>
    <source>
        <strain evidence="3">2021DK-00049</strain>
    </source>
</reference>
<feature type="domain" description="Arylsulfotransferase N-terminal" evidence="1">
    <location>
        <begin position="7"/>
        <end position="90"/>
    </location>
</feature>
<reference evidence="5" key="3">
    <citation type="journal article" date="2021" name="Microb. Genom.">
        <title>A genomic epidemiological study shows that prevalence of antimicrobial resistance in Enterobacterales is associated with the livestock host, as well as antimicrobial usage.</title>
        <authorList>
            <person name="AbuOun M."/>
            <person name="Jones H."/>
            <person name="Stubberfield E."/>
            <person name="Gilson D."/>
            <person name="Shaw L.P."/>
            <person name="Hubbard A.T.M."/>
            <person name="Chau K.K."/>
            <person name="Sebra R."/>
            <person name="Peto T.E.A."/>
            <person name="Crook D.W."/>
            <person name="Read D.S."/>
            <person name="Gweon H.S."/>
            <person name="Walker A.S."/>
            <person name="Stoesser N."/>
            <person name="Smith R.P."/>
            <person name="Anjum M.F."/>
            <person name="On Behalf Of The Rehab Consortium."/>
        </authorList>
    </citation>
    <scope>NUCLEOTIDE SEQUENCE</scope>
    <source>
        <strain evidence="5">RHBSTW-00370</strain>
    </source>
</reference>
<proteinExistence type="predicted"/>
<evidence type="ECO:0000259" key="1">
    <source>
        <dbReference type="Pfam" id="PF17425"/>
    </source>
</evidence>
<dbReference type="Proteomes" id="UP000512222">
    <property type="component" value="Chromosome"/>
</dbReference>
<accession>A0A3B7P5P8</accession>
<gene>
    <name evidence="2" type="ORF">AM363_28325</name>
    <name evidence="5" type="ORF">HV178_00075</name>
    <name evidence="3" type="ORF">KY227_003034</name>
    <name evidence="4" type="ORF">RYZ67_10110</name>
</gene>
<evidence type="ECO:0000313" key="2">
    <source>
        <dbReference type="EMBL" id="AXZ50543.1"/>
    </source>
</evidence>
<dbReference type="GeneID" id="86998811"/>
<reference evidence="2 6" key="1">
    <citation type="submission" date="2018-09" db="EMBL/GenBank/DDBJ databases">
        <title>Whole genome sequencing of Citrobacter freundii AR_0116.</title>
        <authorList>
            <person name="Conlan S."/>
            <person name="Thomas P.J."/>
            <person name="Mullikin J."/>
            <person name="Frank K.M."/>
            <person name="Segre J.A."/>
        </authorList>
    </citation>
    <scope>NUCLEOTIDE SEQUENCE [LARGE SCALE GENOMIC DNA]</scope>
    <source>
        <strain evidence="2 6">AR_0116</strain>
    </source>
</reference>
<dbReference type="Proteomes" id="UP001278087">
    <property type="component" value="Unassembled WGS sequence"/>
</dbReference>
<dbReference type="AlphaFoldDB" id="A0A3B7P5P8"/>
<dbReference type="Pfam" id="PF17425">
    <property type="entry name" value="Arylsulfotran_N"/>
    <property type="match status" value="1"/>
</dbReference>
<evidence type="ECO:0000313" key="6">
    <source>
        <dbReference type="Proteomes" id="UP000263627"/>
    </source>
</evidence>
<sequence length="471" mass="52954">MRATYTVKINPYNQNKLCALISLENIEAVRFDYTVHGKTSNTDFYYSTDEYTSHTQVIVVGLYADYLNTVEINTYTADNETTTFTVTISTEGQDYGDVPLALTINIDDSEMAESTLGQGWFVTSAWNGYDINGDLRITGLFPWMYGNLKIIDNALWSALASETYDPDKHAFAPTLYRFNLAGNVSQTYTAPTGYGFHHDITTDEKGNLWLLGSLLDNWNDEQKLECVIYKYDIASGGLLWQRDYSQEFLGATVLDNTDTNDVHFNSLEYVKETNQLIVNSRSSCTIIGLNIDSGDPEWIIDNPDFPVLNSPLNLSVVNIDDFNYPNGEHAVFITQNSKYQAWRGENKFVLSLFNNNSCADESGNELVRIIESDPVSYTSAALDSLPTILAVDLTAATVEQLDQFSFPGQRSELTSSVFDVGNDYYNVYFGAEQSFFVFDTNNNIGLSIYNIDTGLGYRGRIFSYEELRSLI</sequence>
<dbReference type="InterPro" id="IPR038477">
    <property type="entry name" value="ASST_N_sf"/>
</dbReference>
<protein>
    <submittedName>
        <fullName evidence="3">Aryl-sulfate sulfotransferase</fullName>
    </submittedName>
</protein>
<evidence type="ECO:0000313" key="7">
    <source>
        <dbReference type="Proteomes" id="UP000512222"/>
    </source>
</evidence>
<reference evidence="4" key="5">
    <citation type="submission" date="2023-10" db="EMBL/GenBank/DDBJ databases">
        <title>Fecal carriage and genetic characteristics of carbapenem-resistant Enterobacterales among healthy adults from four provinces of China.</title>
        <authorList>
            <person name="Li Y."/>
            <person name="Zhang R."/>
        </authorList>
    </citation>
    <scope>NUCLEOTIDE SEQUENCE</scope>
    <source>
        <strain evidence="4">HN-136</strain>
    </source>
</reference>
<name>A0A3B7P5P8_CITFR</name>
<evidence type="ECO:0000313" key="4">
    <source>
        <dbReference type="EMBL" id="MDW2758825.1"/>
    </source>
</evidence>
<evidence type="ECO:0000313" key="3">
    <source>
        <dbReference type="EMBL" id="EHT9939936.1"/>
    </source>
</evidence>
<dbReference type="EMBL" id="JAWPBU010000008">
    <property type="protein sequence ID" value="MDW2758825.1"/>
    <property type="molecule type" value="Genomic_DNA"/>
</dbReference>
<dbReference type="RefSeq" id="WP_003844444.1">
    <property type="nucleotide sequence ID" value="NZ_BGLH01000010.1"/>
</dbReference>